<protein>
    <submittedName>
        <fullName evidence="1">Uncharacterized protein</fullName>
    </submittedName>
</protein>
<comment type="caution">
    <text evidence="1">The sequence shown here is derived from an EMBL/GenBank/DDBJ whole genome shotgun (WGS) entry which is preliminary data.</text>
</comment>
<evidence type="ECO:0000313" key="2">
    <source>
        <dbReference type="Proteomes" id="UP000186922"/>
    </source>
</evidence>
<dbReference type="AlphaFoldDB" id="A0A1D1W7V8"/>
<dbReference type="EMBL" id="BDGG01000014">
    <property type="protein sequence ID" value="GAV07169.1"/>
    <property type="molecule type" value="Genomic_DNA"/>
</dbReference>
<gene>
    <name evidence="1" type="primary">RvY_17044-1</name>
    <name evidence="1" type="synonym">RvY_17044.1</name>
    <name evidence="1" type="ORF">RvY_17044</name>
</gene>
<reference evidence="1 2" key="1">
    <citation type="journal article" date="2016" name="Nat. Commun.">
        <title>Extremotolerant tardigrade genome and improved radiotolerance of human cultured cells by tardigrade-unique protein.</title>
        <authorList>
            <person name="Hashimoto T."/>
            <person name="Horikawa D.D."/>
            <person name="Saito Y."/>
            <person name="Kuwahara H."/>
            <person name="Kozuka-Hata H."/>
            <person name="Shin-I T."/>
            <person name="Minakuchi Y."/>
            <person name="Ohishi K."/>
            <person name="Motoyama A."/>
            <person name="Aizu T."/>
            <person name="Enomoto A."/>
            <person name="Kondo K."/>
            <person name="Tanaka S."/>
            <person name="Hara Y."/>
            <person name="Koshikawa S."/>
            <person name="Sagara H."/>
            <person name="Miura T."/>
            <person name="Yokobori S."/>
            <person name="Miyagawa K."/>
            <person name="Suzuki Y."/>
            <person name="Kubo T."/>
            <person name="Oyama M."/>
            <person name="Kohara Y."/>
            <person name="Fujiyama A."/>
            <person name="Arakawa K."/>
            <person name="Katayama T."/>
            <person name="Toyoda A."/>
            <person name="Kunieda T."/>
        </authorList>
    </citation>
    <scope>NUCLEOTIDE SEQUENCE [LARGE SCALE GENOMIC DNA]</scope>
    <source>
        <strain evidence="1 2">YOKOZUNA-1</strain>
    </source>
</reference>
<organism evidence="1 2">
    <name type="scientific">Ramazzottius varieornatus</name>
    <name type="common">Water bear</name>
    <name type="synonym">Tardigrade</name>
    <dbReference type="NCBI Taxonomy" id="947166"/>
    <lineage>
        <taxon>Eukaryota</taxon>
        <taxon>Metazoa</taxon>
        <taxon>Ecdysozoa</taxon>
        <taxon>Tardigrada</taxon>
        <taxon>Eutardigrada</taxon>
        <taxon>Parachela</taxon>
        <taxon>Hypsibioidea</taxon>
        <taxon>Ramazzottiidae</taxon>
        <taxon>Ramazzottius</taxon>
    </lineage>
</organism>
<proteinExistence type="predicted"/>
<name>A0A1D1W7V8_RAMVA</name>
<evidence type="ECO:0000313" key="1">
    <source>
        <dbReference type="EMBL" id="GAV07169.1"/>
    </source>
</evidence>
<keyword evidence="2" id="KW-1185">Reference proteome</keyword>
<accession>A0A1D1W7V8</accession>
<dbReference type="Proteomes" id="UP000186922">
    <property type="component" value="Unassembled WGS sequence"/>
</dbReference>
<sequence length="93" mass="10412">MAFSTHIHISNVDDDLSFPLSPGLKKEAEATTDKDFVDREGSWMRKEERGKDNMASRRHLVQAANYEGTYGKAYVASLLMCSEAVMTCCARYG</sequence>